<keyword evidence="1 3" id="KW-0479">Metal-binding</keyword>
<feature type="binding site" evidence="3">
    <location>
        <position position="28"/>
    </location>
    <ligand>
        <name>Zn(2+)</name>
        <dbReference type="ChEBI" id="CHEBI:29105"/>
    </ligand>
</feature>
<dbReference type="InterPro" id="IPR005584">
    <property type="entry name" value="DNA_gyrase_inhibitor_YacG"/>
</dbReference>
<feature type="region of interest" description="Disordered" evidence="4">
    <location>
        <begin position="1"/>
        <end position="26"/>
    </location>
</feature>
<evidence type="ECO:0000256" key="4">
    <source>
        <dbReference type="SAM" id="MobiDB-lite"/>
    </source>
</evidence>
<dbReference type="Pfam" id="PF03884">
    <property type="entry name" value="YacG"/>
    <property type="match status" value="1"/>
</dbReference>
<dbReference type="PANTHER" id="PTHR36150:SF1">
    <property type="entry name" value="DNA GYRASE INHIBITOR YACG"/>
    <property type="match status" value="1"/>
</dbReference>
<keyword evidence="2 3" id="KW-0862">Zinc</keyword>
<evidence type="ECO:0000256" key="2">
    <source>
        <dbReference type="ARBA" id="ARBA00022833"/>
    </source>
</evidence>
<dbReference type="SUPFAM" id="SSF57716">
    <property type="entry name" value="Glucocorticoid receptor-like (DNA-binding domain)"/>
    <property type="match status" value="1"/>
</dbReference>
<proteinExistence type="inferred from homology"/>
<dbReference type="GO" id="GO:0008657">
    <property type="term" value="F:DNA topoisomerase type II (double strand cut, ATP-hydrolyzing) inhibitor activity"/>
    <property type="evidence" value="ECO:0007669"/>
    <property type="project" value="UniProtKB-UniRule"/>
</dbReference>
<comment type="subunit">
    <text evidence="3">Interacts with GyrB.</text>
</comment>
<reference evidence="5 6" key="1">
    <citation type="submission" date="2019-02" db="EMBL/GenBank/DDBJ databases">
        <title>Deep-cultivation of Planctomycetes and their phenomic and genomic characterization uncovers novel biology.</title>
        <authorList>
            <person name="Wiegand S."/>
            <person name="Jogler M."/>
            <person name="Boedeker C."/>
            <person name="Pinto D."/>
            <person name="Vollmers J."/>
            <person name="Rivas-Marin E."/>
            <person name="Kohn T."/>
            <person name="Peeters S.H."/>
            <person name="Heuer A."/>
            <person name="Rast P."/>
            <person name="Oberbeckmann S."/>
            <person name="Bunk B."/>
            <person name="Jeske O."/>
            <person name="Meyerdierks A."/>
            <person name="Storesund J.E."/>
            <person name="Kallscheuer N."/>
            <person name="Luecker S."/>
            <person name="Lage O.M."/>
            <person name="Pohl T."/>
            <person name="Merkel B.J."/>
            <person name="Hornburger P."/>
            <person name="Mueller R.-W."/>
            <person name="Bruemmer F."/>
            <person name="Labrenz M."/>
            <person name="Spormann A.M."/>
            <person name="Op Den Camp H."/>
            <person name="Overmann J."/>
            <person name="Amann R."/>
            <person name="Jetten M.S.M."/>
            <person name="Mascher T."/>
            <person name="Medema M.H."/>
            <person name="Devos D.P."/>
            <person name="Kaster A.-K."/>
            <person name="Ovreas L."/>
            <person name="Rohde M."/>
            <person name="Galperin M.Y."/>
            <person name="Jogler C."/>
        </authorList>
    </citation>
    <scope>NUCLEOTIDE SEQUENCE [LARGE SCALE GENOMIC DNA]</scope>
    <source>
        <strain evidence="5 6">Poly51</strain>
    </source>
</reference>
<sequence>MHRKDPNLKNLHGASNAAGPRRSGRLTCSTCGQPFHIDESTTPPFCSQRCQMVDLGRWLDEEISVPHEGGNSDVMGNRSDPFAENEDEDDLDDELRNG</sequence>
<gene>
    <name evidence="3 5" type="primary">yacG</name>
    <name evidence="5" type="ORF">Poly51_10050</name>
</gene>
<comment type="similarity">
    <text evidence="3">Belongs to the DNA gyrase inhibitor YacG family.</text>
</comment>
<dbReference type="PANTHER" id="PTHR36150">
    <property type="entry name" value="DNA GYRASE INHIBITOR YACG"/>
    <property type="match status" value="1"/>
</dbReference>
<name>A0A5C6FLN5_9BACT</name>
<dbReference type="RefSeq" id="WP_146454730.1">
    <property type="nucleotide sequence ID" value="NZ_SJPW01000001.1"/>
</dbReference>
<dbReference type="GO" id="GO:0008270">
    <property type="term" value="F:zinc ion binding"/>
    <property type="evidence" value="ECO:0007669"/>
    <property type="project" value="UniProtKB-UniRule"/>
</dbReference>
<evidence type="ECO:0000256" key="1">
    <source>
        <dbReference type="ARBA" id="ARBA00022723"/>
    </source>
</evidence>
<accession>A0A5C6FLN5</accession>
<evidence type="ECO:0000313" key="5">
    <source>
        <dbReference type="EMBL" id="TWU60724.1"/>
    </source>
</evidence>
<comment type="caution">
    <text evidence="5">The sequence shown here is derived from an EMBL/GenBank/DDBJ whole genome shotgun (WGS) entry which is preliminary data.</text>
</comment>
<protein>
    <recommendedName>
        <fullName evidence="3">DNA gyrase inhibitor YacG</fullName>
    </recommendedName>
</protein>
<feature type="compositionally biased region" description="Acidic residues" evidence="4">
    <location>
        <begin position="83"/>
        <end position="98"/>
    </location>
</feature>
<dbReference type="EMBL" id="SJPW01000001">
    <property type="protein sequence ID" value="TWU60724.1"/>
    <property type="molecule type" value="Genomic_DNA"/>
</dbReference>
<feature type="region of interest" description="Disordered" evidence="4">
    <location>
        <begin position="64"/>
        <end position="98"/>
    </location>
</feature>
<dbReference type="OrthoDB" id="9809663at2"/>
<dbReference type="Gene3D" id="3.30.50.10">
    <property type="entry name" value="Erythroid Transcription Factor GATA-1, subunit A"/>
    <property type="match status" value="1"/>
</dbReference>
<feature type="binding site" evidence="3">
    <location>
        <position position="50"/>
    </location>
    <ligand>
        <name>Zn(2+)</name>
        <dbReference type="ChEBI" id="CHEBI:29105"/>
    </ligand>
</feature>
<comment type="function">
    <text evidence="3">Inhibits all the catalytic activities of DNA gyrase by preventing its interaction with DNA. Acts by binding directly to the C-terminal domain of GyrB, which probably disrupts DNA binding by the gyrase.</text>
</comment>
<feature type="binding site" evidence="3">
    <location>
        <position position="46"/>
    </location>
    <ligand>
        <name>Zn(2+)</name>
        <dbReference type="ChEBI" id="CHEBI:29105"/>
    </ligand>
</feature>
<dbReference type="AlphaFoldDB" id="A0A5C6FLN5"/>
<keyword evidence="6" id="KW-1185">Reference proteome</keyword>
<organism evidence="5 6">
    <name type="scientific">Rubripirellula tenax</name>
    <dbReference type="NCBI Taxonomy" id="2528015"/>
    <lineage>
        <taxon>Bacteria</taxon>
        <taxon>Pseudomonadati</taxon>
        <taxon>Planctomycetota</taxon>
        <taxon>Planctomycetia</taxon>
        <taxon>Pirellulales</taxon>
        <taxon>Pirellulaceae</taxon>
        <taxon>Rubripirellula</taxon>
    </lineage>
</organism>
<dbReference type="InterPro" id="IPR013088">
    <property type="entry name" value="Znf_NHR/GATA"/>
</dbReference>
<evidence type="ECO:0000313" key="6">
    <source>
        <dbReference type="Proteomes" id="UP000318288"/>
    </source>
</evidence>
<dbReference type="Proteomes" id="UP000318288">
    <property type="component" value="Unassembled WGS sequence"/>
</dbReference>
<evidence type="ECO:0000256" key="3">
    <source>
        <dbReference type="HAMAP-Rule" id="MF_00649"/>
    </source>
</evidence>
<dbReference type="GO" id="GO:0006355">
    <property type="term" value="P:regulation of DNA-templated transcription"/>
    <property type="evidence" value="ECO:0007669"/>
    <property type="project" value="InterPro"/>
</dbReference>
<dbReference type="HAMAP" id="MF_00649">
    <property type="entry name" value="DNA_gyrase_inhibitor_YacG"/>
    <property type="match status" value="1"/>
</dbReference>
<feature type="binding site" evidence="3">
    <location>
        <position position="31"/>
    </location>
    <ligand>
        <name>Zn(2+)</name>
        <dbReference type="ChEBI" id="CHEBI:29105"/>
    </ligand>
</feature>
<comment type="cofactor">
    <cofactor evidence="3">
        <name>Zn(2+)</name>
        <dbReference type="ChEBI" id="CHEBI:29105"/>
    </cofactor>
    <text evidence="3">Binds 1 zinc ion.</text>
</comment>